<dbReference type="PATRIC" id="fig|1203610.3.peg.2435"/>
<dbReference type="GO" id="GO:0005886">
    <property type="term" value="C:plasma membrane"/>
    <property type="evidence" value="ECO:0007669"/>
    <property type="project" value="TreeGrafter"/>
</dbReference>
<evidence type="ECO:0000313" key="8">
    <source>
        <dbReference type="Proteomes" id="UP000033035"/>
    </source>
</evidence>
<evidence type="ECO:0000256" key="1">
    <source>
        <dbReference type="ARBA" id="ARBA00004370"/>
    </source>
</evidence>
<name>A0A0F5JFY4_9BACT</name>
<evidence type="ECO:0000256" key="5">
    <source>
        <dbReference type="ARBA" id="ARBA00023136"/>
    </source>
</evidence>
<feature type="domain" description="Bacteroidetes PKD-like" evidence="6">
    <location>
        <begin position="72"/>
        <end position="139"/>
    </location>
</feature>
<dbReference type="RefSeq" id="WP_005834103.1">
    <property type="nucleotide sequence ID" value="NZ_AUAE01000026.1"/>
</dbReference>
<keyword evidence="2" id="KW-0812">Transmembrane</keyword>
<organism evidence="7 8">
    <name type="scientific">Parabacteroides gordonii MS-1 = DSM 23371</name>
    <dbReference type="NCBI Taxonomy" id="1203610"/>
    <lineage>
        <taxon>Bacteria</taxon>
        <taxon>Pseudomonadati</taxon>
        <taxon>Bacteroidota</taxon>
        <taxon>Bacteroidia</taxon>
        <taxon>Bacteroidales</taxon>
        <taxon>Tannerellaceae</taxon>
        <taxon>Parabacteroides</taxon>
    </lineage>
</organism>
<dbReference type="CDD" id="cd00146">
    <property type="entry name" value="PKD"/>
    <property type="match status" value="1"/>
</dbReference>
<dbReference type="InterPro" id="IPR035986">
    <property type="entry name" value="PKD_dom_sf"/>
</dbReference>
<dbReference type="HOGENOM" id="CLU_032634_1_0_10"/>
<comment type="subcellular location">
    <subcellularLocation>
        <location evidence="1">Membrane</location>
    </subcellularLocation>
</comment>
<dbReference type="PANTHER" id="PTHR46730">
    <property type="entry name" value="POLYCYSTIN-1"/>
    <property type="match status" value="1"/>
</dbReference>
<dbReference type="Proteomes" id="UP000033035">
    <property type="component" value="Unassembled WGS sequence"/>
</dbReference>
<sequence>MNLGQMLFNGKCKVFAPFYYIPMEIEIKYFLQGNFSVKIINIMKKYLLLFSLTIFLFACNKDEEISQDVVVPPVIELDSEDGIYVVKIGKEIVIEPTYQNVDYAVYSWKCNGRIISDEPQLKYIFNECGSYYVTLRVDTRDASAEEEIRVDVNELAPPVISLVTPSIGLKVVAGREYILTPDIQNAEGATYLWTLNGNEVGTENTYTFKQDELGTYELILTVTNEDGQSEKTVSIEVVDKLPIEIVVPSSLYFTEDNTKYVELGRTLFVRPFVSISAEPSYQWSLDGQPIEGANSLVYGFKPAKTGEHTLTFTVKYDNQRTKAALTRNIAVSGVDEVSVNIPVKCCEATGKRPFAAGNSIYSNKVYEFVPAPGQFVNETNTAGFNGESTHEAACAYAQKRLDNEQYVSLGGWGGYIVVGFDHSIENKGGYDFSIKGNAFDSSNEPGIVWVMQDVNGDGLPNDEWYELKGSEYGKPETIQDYAVTYFRPGPNMDTQWQDNKGNKGAIDRLGNYHPQEFYYPLWIEEDSYTLYGTCLKARTEQSPSTGMWSNNPFGWGYADNIGDDMPNKDNPNAGALGNYFKISDAVNIDGTSANLSHIDFIKVQTGVNVKAGWLGENSTEVFKFCDENNNNDK</sequence>
<feature type="domain" description="Bacteroidetes PKD-like" evidence="6">
    <location>
        <begin position="157"/>
        <end position="224"/>
    </location>
</feature>
<reference evidence="7 8" key="1">
    <citation type="submission" date="2013-04" db="EMBL/GenBank/DDBJ databases">
        <title>The Genome Sequence of Parabacteroides gordonii DSM 23371.</title>
        <authorList>
            <consortium name="The Broad Institute Genomics Platform"/>
            <person name="Earl A."/>
            <person name="Ward D."/>
            <person name="Feldgarden M."/>
            <person name="Gevers D."/>
            <person name="Martens E."/>
            <person name="Sakamoto M."/>
            <person name="Benno Y."/>
            <person name="Suzuki N."/>
            <person name="Matsunaga N."/>
            <person name="Koshihara K."/>
            <person name="Seki M."/>
            <person name="Komiya H."/>
            <person name="Walker B."/>
            <person name="Young S."/>
            <person name="Zeng Q."/>
            <person name="Gargeya S."/>
            <person name="Fitzgerald M."/>
            <person name="Haas B."/>
            <person name="Abouelleil A."/>
            <person name="Allen A.W."/>
            <person name="Alvarado L."/>
            <person name="Arachchi H.M."/>
            <person name="Berlin A.M."/>
            <person name="Chapman S.B."/>
            <person name="Gainer-Dewar J."/>
            <person name="Goldberg J."/>
            <person name="Griggs A."/>
            <person name="Gujja S."/>
            <person name="Hansen M."/>
            <person name="Howarth C."/>
            <person name="Imamovic A."/>
            <person name="Ireland A."/>
            <person name="Larimer J."/>
            <person name="McCowan C."/>
            <person name="Murphy C."/>
            <person name="Pearson M."/>
            <person name="Poon T.W."/>
            <person name="Priest M."/>
            <person name="Roberts A."/>
            <person name="Saif S."/>
            <person name="Shea T."/>
            <person name="Sisk P."/>
            <person name="Sykes S."/>
            <person name="Wortman J."/>
            <person name="Nusbaum C."/>
            <person name="Birren B."/>
        </authorList>
    </citation>
    <scope>NUCLEOTIDE SEQUENCE [LARGE SCALE GENOMIC DNA]</scope>
    <source>
        <strain evidence="7 8">MS-1</strain>
    </source>
</reference>
<dbReference type="GeneID" id="86890910"/>
<dbReference type="Pfam" id="PF16820">
    <property type="entry name" value="PKD_3"/>
    <property type="match status" value="2"/>
</dbReference>
<dbReference type="GO" id="GO:0006816">
    <property type="term" value="P:calcium ion transport"/>
    <property type="evidence" value="ECO:0007669"/>
    <property type="project" value="TreeGrafter"/>
</dbReference>
<evidence type="ECO:0000256" key="2">
    <source>
        <dbReference type="ARBA" id="ARBA00022692"/>
    </source>
</evidence>
<dbReference type="InterPro" id="IPR013783">
    <property type="entry name" value="Ig-like_fold"/>
</dbReference>
<dbReference type="Gene3D" id="2.60.40.10">
    <property type="entry name" value="Immunoglobulins"/>
    <property type="match status" value="1"/>
</dbReference>
<keyword evidence="5" id="KW-0472">Membrane</keyword>
<accession>A0A0F5JFY4</accession>
<comment type="caution">
    <text evidence="7">The sequence shown here is derived from an EMBL/GenBank/DDBJ whole genome shotgun (WGS) entry which is preliminary data.</text>
</comment>
<keyword evidence="8" id="KW-1185">Reference proteome</keyword>
<dbReference type="AlphaFoldDB" id="A0A0F5JFY4"/>
<dbReference type="PANTHER" id="PTHR46730:SF4">
    <property type="entry name" value="POLYCYSTIC KIDNEY DISEASE PROTEIN 1-LIKE 1"/>
    <property type="match status" value="1"/>
</dbReference>
<dbReference type="EMBL" id="AQHW01000014">
    <property type="protein sequence ID" value="KKB56736.1"/>
    <property type="molecule type" value="Genomic_DNA"/>
</dbReference>
<dbReference type="GO" id="GO:0005261">
    <property type="term" value="F:monoatomic cation channel activity"/>
    <property type="evidence" value="ECO:0007669"/>
    <property type="project" value="TreeGrafter"/>
</dbReference>
<dbReference type="STRING" id="1203610.HMPREF1536_02372"/>
<gene>
    <name evidence="7" type="ORF">HMPREF1536_02372</name>
</gene>
<proteinExistence type="predicted"/>
<evidence type="ECO:0000256" key="3">
    <source>
        <dbReference type="ARBA" id="ARBA00022737"/>
    </source>
</evidence>
<evidence type="ECO:0000259" key="6">
    <source>
        <dbReference type="Pfam" id="PF16820"/>
    </source>
</evidence>
<keyword evidence="4" id="KW-1133">Transmembrane helix</keyword>
<dbReference type="SUPFAM" id="SSF49299">
    <property type="entry name" value="PKD domain"/>
    <property type="match status" value="2"/>
</dbReference>
<protein>
    <recommendedName>
        <fullName evidence="6">Bacteroidetes PKD-like domain-containing protein</fullName>
    </recommendedName>
</protein>
<evidence type="ECO:0000313" key="7">
    <source>
        <dbReference type="EMBL" id="KKB56736.1"/>
    </source>
</evidence>
<keyword evidence="3" id="KW-0677">Repeat</keyword>
<dbReference type="InterPro" id="IPR041696">
    <property type="entry name" value="PKD_3"/>
</dbReference>
<evidence type="ECO:0000256" key="4">
    <source>
        <dbReference type="ARBA" id="ARBA00022989"/>
    </source>
</evidence>